<dbReference type="GO" id="GO:0048038">
    <property type="term" value="F:quinone binding"/>
    <property type="evidence" value="ECO:0007669"/>
    <property type="project" value="TreeGrafter"/>
</dbReference>
<evidence type="ECO:0000256" key="1">
    <source>
        <dbReference type="ARBA" id="ARBA00005194"/>
    </source>
</evidence>
<evidence type="ECO:0000313" key="8">
    <source>
        <dbReference type="EMBL" id="KAH9363718.1"/>
    </source>
</evidence>
<comment type="similarity">
    <text evidence="2">Belongs to the short-chain dehydrogenases/reductases (SDR) family.</text>
</comment>
<evidence type="ECO:0000256" key="6">
    <source>
        <dbReference type="SAM" id="MobiDB-lite"/>
    </source>
</evidence>
<dbReference type="InterPro" id="IPR057326">
    <property type="entry name" value="KR_dom"/>
</dbReference>
<evidence type="ECO:0000256" key="5">
    <source>
        <dbReference type="ARBA" id="ARBA00041707"/>
    </source>
</evidence>
<evidence type="ECO:0000256" key="2">
    <source>
        <dbReference type="ARBA" id="ARBA00006484"/>
    </source>
</evidence>
<dbReference type="PANTHER" id="PTHR42760:SF133">
    <property type="entry name" value="3-OXOACYL-[ACYL-CARRIER-PROTEIN] REDUCTASE"/>
    <property type="match status" value="1"/>
</dbReference>
<reference evidence="8 9" key="1">
    <citation type="journal article" date="2020" name="Cell">
        <title>Large-Scale Comparative Analyses of Tick Genomes Elucidate Their Genetic Diversity and Vector Capacities.</title>
        <authorList>
            <consortium name="Tick Genome and Microbiome Consortium (TIGMIC)"/>
            <person name="Jia N."/>
            <person name="Wang J."/>
            <person name="Shi W."/>
            <person name="Du L."/>
            <person name="Sun Y."/>
            <person name="Zhan W."/>
            <person name="Jiang J.F."/>
            <person name="Wang Q."/>
            <person name="Zhang B."/>
            <person name="Ji P."/>
            <person name="Bell-Sakyi L."/>
            <person name="Cui X.M."/>
            <person name="Yuan T.T."/>
            <person name="Jiang B.G."/>
            <person name="Yang W.F."/>
            <person name="Lam T.T."/>
            <person name="Chang Q.C."/>
            <person name="Ding S.J."/>
            <person name="Wang X.J."/>
            <person name="Zhu J.G."/>
            <person name="Ruan X.D."/>
            <person name="Zhao L."/>
            <person name="Wei J.T."/>
            <person name="Ye R.Z."/>
            <person name="Que T.C."/>
            <person name="Du C.H."/>
            <person name="Zhou Y.H."/>
            <person name="Cheng J.X."/>
            <person name="Dai P.F."/>
            <person name="Guo W.B."/>
            <person name="Han X.H."/>
            <person name="Huang E.J."/>
            <person name="Li L.F."/>
            <person name="Wei W."/>
            <person name="Gao Y.C."/>
            <person name="Liu J.Z."/>
            <person name="Shao H.Z."/>
            <person name="Wang X."/>
            <person name="Wang C.C."/>
            <person name="Yang T.C."/>
            <person name="Huo Q.B."/>
            <person name="Li W."/>
            <person name="Chen H.Y."/>
            <person name="Chen S.E."/>
            <person name="Zhou L.G."/>
            <person name="Ni X.B."/>
            <person name="Tian J.H."/>
            <person name="Sheng Y."/>
            <person name="Liu T."/>
            <person name="Pan Y.S."/>
            <person name="Xia L.Y."/>
            <person name="Li J."/>
            <person name="Zhao F."/>
            <person name="Cao W.C."/>
        </authorList>
    </citation>
    <scope>NUCLEOTIDE SEQUENCE [LARGE SCALE GENOMIC DNA]</scope>
    <source>
        <strain evidence="8">HaeL-2018</strain>
    </source>
</reference>
<dbReference type="PANTHER" id="PTHR42760">
    <property type="entry name" value="SHORT-CHAIN DEHYDROGENASES/REDUCTASES FAMILY MEMBER"/>
    <property type="match status" value="1"/>
</dbReference>
<dbReference type="GO" id="GO:0016616">
    <property type="term" value="F:oxidoreductase activity, acting on the CH-OH group of donors, NAD or NADP as acceptor"/>
    <property type="evidence" value="ECO:0007669"/>
    <property type="project" value="TreeGrafter"/>
</dbReference>
<dbReference type="OMA" id="CQKHMVD"/>
<dbReference type="Gene3D" id="3.40.50.720">
    <property type="entry name" value="NAD(P)-binding Rossmann-like Domain"/>
    <property type="match status" value="1"/>
</dbReference>
<evidence type="ECO:0000256" key="4">
    <source>
        <dbReference type="ARBA" id="ARBA00041580"/>
    </source>
</evidence>
<dbReference type="GO" id="GO:0006633">
    <property type="term" value="P:fatty acid biosynthetic process"/>
    <property type="evidence" value="ECO:0007669"/>
    <property type="project" value="TreeGrafter"/>
</dbReference>
<accession>A0A9J6FBT0</accession>
<dbReference type="PROSITE" id="PS00061">
    <property type="entry name" value="ADH_SHORT"/>
    <property type="match status" value="1"/>
</dbReference>
<feature type="compositionally biased region" description="Low complexity" evidence="6">
    <location>
        <begin position="265"/>
        <end position="276"/>
    </location>
</feature>
<dbReference type="SUPFAM" id="SSF51735">
    <property type="entry name" value="NAD(P)-binding Rossmann-fold domains"/>
    <property type="match status" value="1"/>
</dbReference>
<dbReference type="Pfam" id="PF13561">
    <property type="entry name" value="adh_short_C2"/>
    <property type="match status" value="1"/>
</dbReference>
<dbReference type="FunFam" id="3.40.50.720:FF:000173">
    <property type="entry name" value="3-oxoacyl-[acyl-carrier protein] reductase"/>
    <property type="match status" value="1"/>
</dbReference>
<comment type="pathway">
    <text evidence="1">Lipid metabolism; fatty acid biosynthesis.</text>
</comment>
<evidence type="ECO:0000259" key="7">
    <source>
        <dbReference type="SMART" id="SM00822"/>
    </source>
</evidence>
<protein>
    <recommendedName>
        <fullName evidence="5">3-ketoacyl-[acyl-carrier-protein] reductase beta subunit</fullName>
    </recommendedName>
    <alternativeName>
        <fullName evidence="4">Quinone reductase CBR4</fullName>
    </alternativeName>
</protein>
<dbReference type="VEuPathDB" id="VectorBase:HLOH_045433"/>
<feature type="region of interest" description="Disordered" evidence="6">
    <location>
        <begin position="249"/>
        <end position="306"/>
    </location>
</feature>
<proteinExistence type="inferred from homology"/>
<dbReference type="InterPro" id="IPR020904">
    <property type="entry name" value="Sc_DH/Rdtase_CS"/>
</dbReference>
<dbReference type="Proteomes" id="UP000821853">
    <property type="component" value="Chromosome 10"/>
</dbReference>
<evidence type="ECO:0000313" key="9">
    <source>
        <dbReference type="Proteomes" id="UP000821853"/>
    </source>
</evidence>
<dbReference type="OrthoDB" id="294295at2759"/>
<dbReference type="SMART" id="SM00822">
    <property type="entry name" value="PKS_KR"/>
    <property type="match status" value="1"/>
</dbReference>
<dbReference type="AlphaFoldDB" id="A0A9J6FBT0"/>
<comment type="caution">
    <text evidence="8">The sequence shown here is derived from an EMBL/GenBank/DDBJ whole genome shotgun (WGS) entry which is preliminary data.</text>
</comment>
<evidence type="ECO:0000256" key="3">
    <source>
        <dbReference type="ARBA" id="ARBA00023002"/>
    </source>
</evidence>
<dbReference type="PRINTS" id="PR00080">
    <property type="entry name" value="SDRFAMILY"/>
</dbReference>
<organism evidence="8 9">
    <name type="scientific">Haemaphysalis longicornis</name>
    <name type="common">Bush tick</name>
    <dbReference type="NCBI Taxonomy" id="44386"/>
    <lineage>
        <taxon>Eukaryota</taxon>
        <taxon>Metazoa</taxon>
        <taxon>Ecdysozoa</taxon>
        <taxon>Arthropoda</taxon>
        <taxon>Chelicerata</taxon>
        <taxon>Arachnida</taxon>
        <taxon>Acari</taxon>
        <taxon>Parasitiformes</taxon>
        <taxon>Ixodida</taxon>
        <taxon>Ixodoidea</taxon>
        <taxon>Ixodidae</taxon>
        <taxon>Haemaphysalinae</taxon>
        <taxon>Haemaphysalis</taxon>
    </lineage>
</organism>
<dbReference type="EMBL" id="JABSTR010000002">
    <property type="protein sequence ID" value="KAH9363718.1"/>
    <property type="molecule type" value="Genomic_DNA"/>
</dbReference>
<keyword evidence="3" id="KW-0560">Oxidoreductase</keyword>
<dbReference type="PRINTS" id="PR00081">
    <property type="entry name" value="GDHRDH"/>
</dbReference>
<dbReference type="InterPro" id="IPR036291">
    <property type="entry name" value="NAD(P)-bd_dom_sf"/>
</dbReference>
<name>A0A9J6FBT0_HAELO</name>
<keyword evidence="9" id="KW-1185">Reference proteome</keyword>
<gene>
    <name evidence="8" type="ORF">HPB48_020452</name>
</gene>
<dbReference type="InterPro" id="IPR002347">
    <property type="entry name" value="SDR_fam"/>
</dbReference>
<feature type="domain" description="Ketoreductase" evidence="7">
    <location>
        <begin position="5"/>
        <end position="191"/>
    </location>
</feature>
<feature type="compositionally biased region" description="Basic residues" evidence="6">
    <location>
        <begin position="290"/>
        <end position="306"/>
    </location>
</feature>
<sequence length="306" mass="32570">MAARAACVVFGGTRGIGLAVARRFLRAGCPVAVFSRDRDNVEAAVEQLSSSGPGVVHGHCCDVRNEASVHEAMAWAEQEVGPVRYLVTSAGINLDRLLVQTSEEDMRSVLDTNLMGSLLCCRAALKAGMLRRREGSIVTVGSVVGAKGNAGQTVYASSKAALVGLTRSLAKELASRNITVNMVQPGFIDTGMTRAEHLKAVEGHIPLKRPGGAEEVAEAVHFLATSGYVTGQVLPGRGHQLLLQRCANPARTSAAQDRPWDRTRGSSSSARSQAQGLPTMPPAQAWARPTRPHSCVRARCRRKGRM</sequence>